<accession>A0AAZ3SPD5</accession>
<dbReference type="CDD" id="cd05716">
    <property type="entry name" value="IgV_pIgR_like"/>
    <property type="match status" value="2"/>
</dbReference>
<dbReference type="InterPro" id="IPR003599">
    <property type="entry name" value="Ig_sub"/>
</dbReference>
<feature type="domain" description="Ig-like" evidence="7">
    <location>
        <begin position="147"/>
        <end position="228"/>
    </location>
</feature>
<reference evidence="8" key="3">
    <citation type="submission" date="2025-09" db="UniProtKB">
        <authorList>
            <consortium name="Ensembl"/>
        </authorList>
    </citation>
    <scope>IDENTIFICATION</scope>
</reference>
<dbReference type="GO" id="GO:0004888">
    <property type="term" value="F:transmembrane signaling receptor activity"/>
    <property type="evidence" value="ECO:0007669"/>
    <property type="project" value="TreeGrafter"/>
</dbReference>
<gene>
    <name evidence="8" type="primary">PIGR</name>
</gene>
<proteinExistence type="predicted"/>
<comment type="subcellular location">
    <subcellularLocation>
        <location evidence="1">Membrane</location>
    </subcellularLocation>
</comment>
<evidence type="ECO:0000313" key="9">
    <source>
        <dbReference type="Proteomes" id="UP000694402"/>
    </source>
</evidence>
<protein>
    <recommendedName>
        <fullName evidence="7">Ig-like domain-containing protein</fullName>
    </recommendedName>
</protein>
<organism evidence="8 9">
    <name type="scientific">Oncorhynchus tshawytscha</name>
    <name type="common">Chinook salmon</name>
    <name type="synonym">Salmo tshawytscha</name>
    <dbReference type="NCBI Taxonomy" id="74940"/>
    <lineage>
        <taxon>Eukaryota</taxon>
        <taxon>Metazoa</taxon>
        <taxon>Chordata</taxon>
        <taxon>Craniata</taxon>
        <taxon>Vertebrata</taxon>
        <taxon>Euteleostomi</taxon>
        <taxon>Actinopterygii</taxon>
        <taxon>Neopterygii</taxon>
        <taxon>Teleostei</taxon>
        <taxon>Protacanthopterygii</taxon>
        <taxon>Salmoniformes</taxon>
        <taxon>Salmonidae</taxon>
        <taxon>Salmoninae</taxon>
        <taxon>Oncorhynchus</taxon>
    </lineage>
</organism>
<dbReference type="Proteomes" id="UP000694402">
    <property type="component" value="Unassembled WGS sequence"/>
</dbReference>
<keyword evidence="5" id="KW-1133">Transmembrane helix</keyword>
<evidence type="ECO:0000256" key="4">
    <source>
        <dbReference type="SAM" id="MobiDB-lite"/>
    </source>
</evidence>
<evidence type="ECO:0000256" key="6">
    <source>
        <dbReference type="SAM" id="SignalP"/>
    </source>
</evidence>
<feature type="chain" id="PRO_5044232564" description="Ig-like domain-containing protein" evidence="6">
    <location>
        <begin position="23"/>
        <end position="370"/>
    </location>
</feature>
<dbReference type="InterPro" id="IPR013106">
    <property type="entry name" value="Ig_V-set"/>
</dbReference>
<dbReference type="PROSITE" id="PS50835">
    <property type="entry name" value="IG_LIKE"/>
    <property type="match status" value="1"/>
</dbReference>
<evidence type="ECO:0000256" key="3">
    <source>
        <dbReference type="ARBA" id="ARBA00023136"/>
    </source>
</evidence>
<keyword evidence="2 5" id="KW-0812">Transmembrane</keyword>
<reference evidence="8" key="2">
    <citation type="submission" date="2025-08" db="UniProtKB">
        <authorList>
            <consortium name="Ensembl"/>
        </authorList>
    </citation>
    <scope>IDENTIFICATION</scope>
</reference>
<dbReference type="GeneTree" id="ENSGT00950000182977"/>
<keyword evidence="3 5" id="KW-0472">Membrane</keyword>
<feature type="transmembrane region" description="Helical" evidence="5">
    <location>
        <begin position="280"/>
        <end position="302"/>
    </location>
</feature>
<dbReference type="SMART" id="SM00409">
    <property type="entry name" value="IG"/>
    <property type="match status" value="2"/>
</dbReference>
<dbReference type="Pfam" id="PF07686">
    <property type="entry name" value="V-set"/>
    <property type="match status" value="2"/>
</dbReference>
<dbReference type="AlphaFoldDB" id="A0AAZ3SPD5"/>
<dbReference type="Ensembl" id="ENSOTST00005152885.1">
    <property type="protein sequence ID" value="ENSOTSP00005154961.1"/>
    <property type="gene ID" value="ENSOTSG00005036119.2"/>
</dbReference>
<feature type="compositionally biased region" description="Polar residues" evidence="4">
    <location>
        <begin position="334"/>
        <end position="351"/>
    </location>
</feature>
<evidence type="ECO:0000256" key="2">
    <source>
        <dbReference type="ARBA" id="ARBA00022692"/>
    </source>
</evidence>
<evidence type="ECO:0000256" key="5">
    <source>
        <dbReference type="SAM" id="Phobius"/>
    </source>
</evidence>
<dbReference type="InterPro" id="IPR050671">
    <property type="entry name" value="CD300_family_receptors"/>
</dbReference>
<name>A0AAZ3SPD5_ONCTS</name>
<feature type="signal peptide" evidence="6">
    <location>
        <begin position="1"/>
        <end position="22"/>
    </location>
</feature>
<feature type="region of interest" description="Disordered" evidence="4">
    <location>
        <begin position="237"/>
        <end position="261"/>
    </location>
</feature>
<evidence type="ECO:0000313" key="8">
    <source>
        <dbReference type="Ensembl" id="ENSOTSP00005154961.1"/>
    </source>
</evidence>
<keyword evidence="6" id="KW-0732">Signal</keyword>
<dbReference type="PANTHER" id="PTHR11860:SF87">
    <property type="entry name" value="CMRF35-LIKE MOLECULE 8"/>
    <property type="match status" value="1"/>
</dbReference>
<evidence type="ECO:0000259" key="7">
    <source>
        <dbReference type="PROSITE" id="PS50835"/>
    </source>
</evidence>
<feature type="region of interest" description="Disordered" evidence="4">
    <location>
        <begin position="321"/>
        <end position="370"/>
    </location>
</feature>
<dbReference type="GO" id="GO:0005886">
    <property type="term" value="C:plasma membrane"/>
    <property type="evidence" value="ECO:0007669"/>
    <property type="project" value="TreeGrafter"/>
</dbReference>
<sequence>MMMTPLLFFAFLLLSRLPGSLCRVTTVGDLRVLEGRSVMIPCHYGPQYASYVKYWCHGSVKDLCTSLVRSDAPRGPAAAGEDKVAMFDDPVQQVFTVTMTELQKEDSGWYWCGVEVGGVWSADVTASLHINVIQGMSVVDSMVSGEEGTSVTVQCLYSQGYRQHEKRWCRSGDWSSCLVTDGEGRYEDQAVEIRDDLTKAFTVTLKGLARRDTGWYWCAAGQQQVAVYILVTPPSTTAPAPTVTSPPEESPQSVPVSPSVSPLPRHIAKGADHHRPLWEFPLMVCGILFILMVLVLLPWKILDQYNKTHRTRQAELEARLSVSPRQLSADPDSVTPQVTTGRTPLSSSSTPPHRRCTVSDPAHPPVTSDL</sequence>
<dbReference type="InterPro" id="IPR007110">
    <property type="entry name" value="Ig-like_dom"/>
</dbReference>
<evidence type="ECO:0000256" key="1">
    <source>
        <dbReference type="ARBA" id="ARBA00004370"/>
    </source>
</evidence>
<dbReference type="PANTHER" id="PTHR11860">
    <property type="entry name" value="POLYMERIC-IMMUNOGLOBULIN RECEPTOR"/>
    <property type="match status" value="1"/>
</dbReference>
<reference evidence="9" key="1">
    <citation type="journal article" date="2018" name="PLoS ONE">
        <title>Chinook salmon (Oncorhynchus tshawytscha) genome and transcriptome.</title>
        <authorList>
            <person name="Christensen K.A."/>
            <person name="Leong J.S."/>
            <person name="Sakhrani D."/>
            <person name="Biagi C.A."/>
            <person name="Minkley D.R."/>
            <person name="Withler R.E."/>
            <person name="Rondeau E.B."/>
            <person name="Koop B.F."/>
            <person name="Devlin R.H."/>
        </authorList>
    </citation>
    <scope>NUCLEOTIDE SEQUENCE [LARGE SCALE GENOMIC DNA]</scope>
</reference>
<keyword evidence="9" id="KW-1185">Reference proteome</keyword>